<accession>A0A251X5K7</accession>
<evidence type="ECO:0000256" key="1">
    <source>
        <dbReference type="SAM" id="Phobius"/>
    </source>
</evidence>
<keyword evidence="1" id="KW-0472">Membrane</keyword>
<protein>
    <recommendedName>
        <fullName evidence="4">Cytochrome C</fullName>
    </recommendedName>
</protein>
<keyword evidence="1" id="KW-0812">Transmembrane</keyword>
<keyword evidence="3" id="KW-1185">Reference proteome</keyword>
<comment type="caution">
    <text evidence="2">The sequence shown here is derived from an EMBL/GenBank/DDBJ whole genome shotgun (WGS) entry which is preliminary data.</text>
</comment>
<dbReference type="AlphaFoldDB" id="A0A251X5K7"/>
<dbReference type="OrthoDB" id="5296814at2"/>
<dbReference type="InterPro" id="IPR018588">
    <property type="entry name" value="Dihaem_cytochrome-c"/>
</dbReference>
<evidence type="ECO:0008006" key="4">
    <source>
        <dbReference type="Google" id="ProtNLM"/>
    </source>
</evidence>
<keyword evidence="1" id="KW-1133">Transmembrane helix</keyword>
<sequence>MNIDTFNLLKSTFALALGISIITGTTLLLASEYGRKQYEEDRVPAVTHSLYREECGTCHFAYQPAFLPARSWQAMMDNLADHFGENAELSADTQQTITDYLTAHAADKYAGGHSFLKRIADGDTPLRITETPFFRHEHDELPTRLVQDNVDVQSFSRCNTCHTKAEQGIYDEDTVKIPNYGRWDD</sequence>
<dbReference type="Proteomes" id="UP000194798">
    <property type="component" value="Unassembled WGS sequence"/>
</dbReference>
<evidence type="ECO:0000313" key="3">
    <source>
        <dbReference type="Proteomes" id="UP000194798"/>
    </source>
</evidence>
<feature type="transmembrane region" description="Helical" evidence="1">
    <location>
        <begin position="12"/>
        <end position="30"/>
    </location>
</feature>
<gene>
    <name evidence="2" type="ORF">TPSD3_12430</name>
</gene>
<name>A0A251X5K7_9GAMM</name>
<dbReference type="RefSeq" id="WP_086488879.1">
    <property type="nucleotide sequence ID" value="NZ_MSLT01000019.1"/>
</dbReference>
<dbReference type="Pfam" id="PF09626">
    <property type="entry name" value="DHC"/>
    <property type="match status" value="1"/>
</dbReference>
<organism evidence="2 3">
    <name type="scientific">Thioflexithrix psekupsensis</name>
    <dbReference type="NCBI Taxonomy" id="1570016"/>
    <lineage>
        <taxon>Bacteria</taxon>
        <taxon>Pseudomonadati</taxon>
        <taxon>Pseudomonadota</taxon>
        <taxon>Gammaproteobacteria</taxon>
        <taxon>Thiotrichales</taxon>
        <taxon>Thioflexithrix</taxon>
    </lineage>
</organism>
<evidence type="ECO:0000313" key="2">
    <source>
        <dbReference type="EMBL" id="OUD12939.1"/>
    </source>
</evidence>
<reference evidence="2 3" key="1">
    <citation type="submission" date="2016-12" db="EMBL/GenBank/DDBJ databases">
        <title>Thioflexothrix psekupsii D3 genome sequencing and assembly.</title>
        <authorList>
            <person name="Fomenkov A."/>
            <person name="Vincze T."/>
            <person name="Grabovich M."/>
            <person name="Anton B.P."/>
            <person name="Dubinina G."/>
            <person name="Orlova M."/>
            <person name="Belousova E."/>
            <person name="Roberts R.J."/>
        </authorList>
    </citation>
    <scope>NUCLEOTIDE SEQUENCE [LARGE SCALE GENOMIC DNA]</scope>
    <source>
        <strain evidence="2">D3</strain>
    </source>
</reference>
<dbReference type="EMBL" id="MSLT01000019">
    <property type="protein sequence ID" value="OUD12939.1"/>
    <property type="molecule type" value="Genomic_DNA"/>
</dbReference>
<proteinExistence type="predicted"/>